<feature type="region of interest" description="Disordered" evidence="1">
    <location>
        <begin position="99"/>
        <end position="153"/>
    </location>
</feature>
<dbReference type="Pfam" id="PF15087">
    <property type="entry name" value="DUF4551"/>
    <property type="match status" value="1"/>
</dbReference>
<protein>
    <submittedName>
        <fullName evidence="2">Uncharacterized protein C12orf56 homolog isoform X2</fullName>
    </submittedName>
</protein>
<dbReference type="AlphaFoldDB" id="A0A9Q9W690"/>
<gene>
    <name evidence="2" type="primary">cb4h12orf56</name>
</gene>
<evidence type="ECO:0000313" key="2">
    <source>
        <dbReference type="RefSeq" id="XP_042577593.1"/>
    </source>
</evidence>
<dbReference type="PANTHER" id="PTHR35354:SF1">
    <property type="entry name" value="RGD1561648"/>
    <property type="match status" value="1"/>
</dbReference>
<dbReference type="GeneID" id="109082853"/>
<dbReference type="InterPro" id="IPR027878">
    <property type="entry name" value="DUF4551"/>
</dbReference>
<accession>A0A9Q9W690</accession>
<dbReference type="RefSeq" id="XP_042577593.1">
    <property type="nucleotide sequence ID" value="XM_042721659.1"/>
</dbReference>
<proteinExistence type="predicted"/>
<name>A0A9Q9W690_CYPCA</name>
<dbReference type="PANTHER" id="PTHR35354">
    <property type="entry name" value="RGD1561648"/>
    <property type="match status" value="1"/>
</dbReference>
<evidence type="ECO:0000256" key="1">
    <source>
        <dbReference type="SAM" id="MobiDB-lite"/>
    </source>
</evidence>
<sequence>MTRTRARGLLRHNNSKLDSFLKRNTSRDVYERIRVYEPCVVKKVFMHVILSDERVYLSEYQPRALREALSFRHIKSIELINDLPDILSGQDRERAMHIPVVHSAKDTGKNSSRPKGSRFPSRGCNSSACHSLEAPATESQRFSPERTDEENIT</sequence>
<dbReference type="Proteomes" id="UP001155660">
    <property type="component" value="Chromosome B4"/>
</dbReference>
<reference evidence="2" key="1">
    <citation type="submission" date="2025-08" db="UniProtKB">
        <authorList>
            <consortium name="RefSeq"/>
        </authorList>
    </citation>
    <scope>IDENTIFICATION</scope>
    <source>
        <tissue evidence="2">Muscle</tissue>
    </source>
</reference>
<dbReference type="CTD" id="109082853"/>
<organism evidence="2">
    <name type="scientific">Cyprinus carpio</name>
    <name type="common">Common carp</name>
    <dbReference type="NCBI Taxonomy" id="7962"/>
    <lineage>
        <taxon>Eukaryota</taxon>
        <taxon>Metazoa</taxon>
        <taxon>Chordata</taxon>
        <taxon>Craniata</taxon>
        <taxon>Vertebrata</taxon>
        <taxon>Euteleostomi</taxon>
        <taxon>Actinopterygii</taxon>
        <taxon>Neopterygii</taxon>
        <taxon>Teleostei</taxon>
        <taxon>Ostariophysi</taxon>
        <taxon>Cypriniformes</taxon>
        <taxon>Cyprinidae</taxon>
        <taxon>Cyprininae</taxon>
        <taxon>Cyprinus</taxon>
    </lineage>
</organism>